<gene>
    <name evidence="1" type="ORF">Pan216_17520</name>
</gene>
<proteinExistence type="predicted"/>
<sequence>MTLSTQLLALVLLLVSGEPNPLPDLDGSSVFGRERHLSAGPREVSAEQRQVFERWLDDRLSRHREGETAAGAELRAAAVDVESFFVRGPANDDFPRMMLFNEYWRVPLAKANPRRLFRRVSGNGNVARDVSPKSDRVLHSSFFTNTHIESYTPERLVREAEEARPRGKLTITKVKSSGTSEGAWAEDEEGRTYILVFDPPCCPEMTTSAEYIGSTLMRIAGFYVPTTTIITVEGTGDDLYDGRRAVATIALDDFEGGWRAGPFRDRRAVRALQLFAGWINNVDQTEQNTGLTINESGVIRHYVLDFGASLGSFTFRPQPARLGWTKLFSVYDQFTQPLYDRGWRKVPWEAPYAVVSPAVGTFSERYDPDRWRPFYENIGLLDVTPEDRRWAARRIARFHDEQIEMIVHLAGYSNRADREHVARTLKRRRDITVERYRP</sequence>
<name>A0A518B1P1_9BACT</name>
<organism evidence="1 2">
    <name type="scientific">Kolteria novifilia</name>
    <dbReference type="NCBI Taxonomy" id="2527975"/>
    <lineage>
        <taxon>Bacteria</taxon>
        <taxon>Pseudomonadati</taxon>
        <taxon>Planctomycetota</taxon>
        <taxon>Planctomycetia</taxon>
        <taxon>Kolteriales</taxon>
        <taxon>Kolteriaceae</taxon>
        <taxon>Kolteria</taxon>
    </lineage>
</organism>
<accession>A0A518B1P1</accession>
<protein>
    <submittedName>
        <fullName evidence="1">Uncharacterized protein</fullName>
    </submittedName>
</protein>
<evidence type="ECO:0000313" key="1">
    <source>
        <dbReference type="EMBL" id="QDU60899.1"/>
    </source>
</evidence>
<dbReference type="KEGG" id="knv:Pan216_17520"/>
<dbReference type="EMBL" id="CP036279">
    <property type="protein sequence ID" value="QDU60899.1"/>
    <property type="molecule type" value="Genomic_DNA"/>
</dbReference>
<dbReference type="Proteomes" id="UP000317093">
    <property type="component" value="Chromosome"/>
</dbReference>
<evidence type="ECO:0000313" key="2">
    <source>
        <dbReference type="Proteomes" id="UP000317093"/>
    </source>
</evidence>
<dbReference type="AlphaFoldDB" id="A0A518B1P1"/>
<dbReference type="RefSeq" id="WP_145257449.1">
    <property type="nucleotide sequence ID" value="NZ_CP036279.1"/>
</dbReference>
<keyword evidence="2" id="KW-1185">Reference proteome</keyword>
<reference evidence="1 2" key="1">
    <citation type="submission" date="2019-02" db="EMBL/GenBank/DDBJ databases">
        <title>Deep-cultivation of Planctomycetes and their phenomic and genomic characterization uncovers novel biology.</title>
        <authorList>
            <person name="Wiegand S."/>
            <person name="Jogler M."/>
            <person name="Boedeker C."/>
            <person name="Pinto D."/>
            <person name="Vollmers J."/>
            <person name="Rivas-Marin E."/>
            <person name="Kohn T."/>
            <person name="Peeters S.H."/>
            <person name="Heuer A."/>
            <person name="Rast P."/>
            <person name="Oberbeckmann S."/>
            <person name="Bunk B."/>
            <person name="Jeske O."/>
            <person name="Meyerdierks A."/>
            <person name="Storesund J.E."/>
            <person name="Kallscheuer N."/>
            <person name="Luecker S."/>
            <person name="Lage O.M."/>
            <person name="Pohl T."/>
            <person name="Merkel B.J."/>
            <person name="Hornburger P."/>
            <person name="Mueller R.-W."/>
            <person name="Bruemmer F."/>
            <person name="Labrenz M."/>
            <person name="Spormann A.M."/>
            <person name="Op den Camp H."/>
            <person name="Overmann J."/>
            <person name="Amann R."/>
            <person name="Jetten M.S.M."/>
            <person name="Mascher T."/>
            <person name="Medema M.H."/>
            <person name="Devos D.P."/>
            <person name="Kaster A.-K."/>
            <person name="Ovreas L."/>
            <person name="Rohde M."/>
            <person name="Galperin M.Y."/>
            <person name="Jogler C."/>
        </authorList>
    </citation>
    <scope>NUCLEOTIDE SEQUENCE [LARGE SCALE GENOMIC DNA]</scope>
    <source>
        <strain evidence="1 2">Pan216</strain>
    </source>
</reference>
<dbReference type="OrthoDB" id="1492085at2"/>